<gene>
    <name evidence="2" type="ORF">ColSpa_04040</name>
</gene>
<dbReference type="GeneID" id="73324842"/>
<evidence type="ECO:0000313" key="3">
    <source>
        <dbReference type="Proteomes" id="UP001055115"/>
    </source>
</evidence>
<organism evidence="2 3">
    <name type="scientific">Colletotrichum spaethianum</name>
    <dbReference type="NCBI Taxonomy" id="700344"/>
    <lineage>
        <taxon>Eukaryota</taxon>
        <taxon>Fungi</taxon>
        <taxon>Dikarya</taxon>
        <taxon>Ascomycota</taxon>
        <taxon>Pezizomycotina</taxon>
        <taxon>Sordariomycetes</taxon>
        <taxon>Hypocreomycetidae</taxon>
        <taxon>Glomerellales</taxon>
        <taxon>Glomerellaceae</taxon>
        <taxon>Colletotrichum</taxon>
        <taxon>Colletotrichum spaethianum species complex</taxon>
    </lineage>
</organism>
<protein>
    <submittedName>
        <fullName evidence="2">Uncharacterized protein</fullName>
    </submittedName>
</protein>
<dbReference type="Proteomes" id="UP001055115">
    <property type="component" value="Unassembled WGS sequence"/>
</dbReference>
<dbReference type="AlphaFoldDB" id="A0AA37LC58"/>
<keyword evidence="3" id="KW-1185">Reference proteome</keyword>
<evidence type="ECO:0000313" key="2">
    <source>
        <dbReference type="EMBL" id="GKT43859.1"/>
    </source>
</evidence>
<evidence type="ECO:0000256" key="1">
    <source>
        <dbReference type="SAM" id="MobiDB-lite"/>
    </source>
</evidence>
<accession>A0AA37LC58</accession>
<comment type="caution">
    <text evidence="2">The sequence shown here is derived from an EMBL/GenBank/DDBJ whole genome shotgun (WGS) entry which is preliminary data.</text>
</comment>
<dbReference type="EMBL" id="BQXU01000008">
    <property type="protein sequence ID" value="GKT43859.1"/>
    <property type="molecule type" value="Genomic_DNA"/>
</dbReference>
<name>A0AA37LC58_9PEZI</name>
<feature type="region of interest" description="Disordered" evidence="1">
    <location>
        <begin position="51"/>
        <end position="80"/>
    </location>
</feature>
<reference evidence="2 3" key="1">
    <citation type="submission" date="2022-03" db="EMBL/GenBank/DDBJ databases">
        <title>Genome data of Colletotrichum spp.</title>
        <authorList>
            <person name="Utami Y.D."/>
            <person name="Hiruma K."/>
        </authorList>
    </citation>
    <scope>NUCLEOTIDE SEQUENCE [LARGE SCALE GENOMIC DNA]</scope>
    <source>
        <strain evidence="2 3">MAFF 239500</strain>
    </source>
</reference>
<proteinExistence type="predicted"/>
<feature type="compositionally biased region" description="Basic residues" evidence="1">
    <location>
        <begin position="60"/>
        <end position="69"/>
    </location>
</feature>
<dbReference type="RefSeq" id="XP_049126209.1">
    <property type="nucleotide sequence ID" value="XM_049270252.1"/>
</dbReference>
<sequence>MLASKADPQRTSPAAVSLSKNSNLYVLDTFKAGINGGIRAIKRSSAVPSVEETSAVTNRRGGRQGHRRNLPPTNPKATFV</sequence>